<evidence type="ECO:0000259" key="2">
    <source>
        <dbReference type="Pfam" id="PF19313"/>
    </source>
</evidence>
<dbReference type="Gene3D" id="2.60.40.1190">
    <property type="match status" value="1"/>
</dbReference>
<dbReference type="AlphaFoldDB" id="A0A381ZS57"/>
<feature type="domain" description="DUF5916" evidence="2">
    <location>
        <begin position="264"/>
        <end position="340"/>
    </location>
</feature>
<dbReference type="InterPro" id="IPR045670">
    <property type="entry name" value="DUF5916"/>
</dbReference>
<sequence>MLFTIAGSVCIPLFSSNVYAADSGVVIPFINGIPSLADFSGMSPTSELARSMSKIENFVQREPDDGAPASQRTEVYLGYNKENLYSIFLAFDDEPQQIRSSLTSRENFDGDDAIQLILDTFNNQTSAYVFRVNPAGIQWDARWTESSSFRIRSLDTSLEALWDSEGQINDQGYMVSITVPLRSLRFADADDQTWRIQVTRMIERLGEESHWPPYSIDIDGRLNQAALLNGIKGVSPGNNSQIVPFIFARERKSIDMRAAGGPQFQTSTDYDVGVDAKFVFNDSMILDLTLNPDFSQVESDEPQVTINERFEVEFPERRPYFMENANFFATDTALVFTRRIIDPEAGIRFTGRSGNIGFGTIITNDIAPGLNRAPTDPLKGKKASIGILRGFIDVGEQNRIGFLMSDRELAGSYNRVASIDGRFRPHDNWSGQAQVTTTETQPLGGGPSRSGHQENISINHNSRNIRTHTHYVCTTEEFHLDLGFLNRYRSPDICGIHYSLGFNFFPEANNLNQISTQARHTYLNDIEGNNIYNDIEFSFDFTFDTTSFGGRFNDATEELEPKDFPGLPTKREFRYDYFSINIDNNTLETIEAGVSFRSGSALNMVPPVGYMPSVADSTRIDANLLWRPLNQLRVANTYFHTDLETKEGSKIFSNDIIRSSWNYQFNKEWSLRFIAQYEETKAGPMTRLSNKKSLNFDILLRYVINPWSAFYAGYNTNESNFEIIEDEGQRE</sequence>
<protein>
    <recommendedName>
        <fullName evidence="2">DUF5916 domain-containing protein</fullName>
    </recommendedName>
</protein>
<evidence type="ECO:0000256" key="1">
    <source>
        <dbReference type="SAM" id="MobiDB-lite"/>
    </source>
</evidence>
<name>A0A381ZS57_9ZZZZ</name>
<evidence type="ECO:0000313" key="3">
    <source>
        <dbReference type="EMBL" id="SVA91712.1"/>
    </source>
</evidence>
<feature type="compositionally biased region" description="Polar residues" evidence="1">
    <location>
        <begin position="429"/>
        <end position="441"/>
    </location>
</feature>
<gene>
    <name evidence="3" type="ORF">METZ01_LOCUS144566</name>
</gene>
<feature type="non-terminal residue" evidence="3">
    <location>
        <position position="731"/>
    </location>
</feature>
<dbReference type="SUPFAM" id="SSF56935">
    <property type="entry name" value="Porins"/>
    <property type="match status" value="1"/>
</dbReference>
<reference evidence="3" key="1">
    <citation type="submission" date="2018-05" db="EMBL/GenBank/DDBJ databases">
        <authorList>
            <person name="Lanie J.A."/>
            <person name="Ng W.-L."/>
            <person name="Kazmierczak K.M."/>
            <person name="Andrzejewski T.M."/>
            <person name="Davidsen T.M."/>
            <person name="Wayne K.J."/>
            <person name="Tettelin H."/>
            <person name="Glass J.I."/>
            <person name="Rusch D."/>
            <person name="Podicherti R."/>
            <person name="Tsui H.-C.T."/>
            <person name="Winkler M.E."/>
        </authorList>
    </citation>
    <scope>NUCLEOTIDE SEQUENCE</scope>
</reference>
<dbReference type="CDD" id="cd09618">
    <property type="entry name" value="CBM9_like_2"/>
    <property type="match status" value="1"/>
</dbReference>
<proteinExistence type="predicted"/>
<organism evidence="3">
    <name type="scientific">marine metagenome</name>
    <dbReference type="NCBI Taxonomy" id="408172"/>
    <lineage>
        <taxon>unclassified sequences</taxon>
        <taxon>metagenomes</taxon>
        <taxon>ecological metagenomes</taxon>
    </lineage>
</organism>
<dbReference type="EMBL" id="UINC01022330">
    <property type="protein sequence ID" value="SVA91712.1"/>
    <property type="molecule type" value="Genomic_DNA"/>
</dbReference>
<feature type="region of interest" description="Disordered" evidence="1">
    <location>
        <begin position="425"/>
        <end position="454"/>
    </location>
</feature>
<dbReference type="SUPFAM" id="SSF49344">
    <property type="entry name" value="CBD9-like"/>
    <property type="match status" value="1"/>
</dbReference>
<dbReference type="Pfam" id="PF19313">
    <property type="entry name" value="DUF5916"/>
    <property type="match status" value="1"/>
</dbReference>
<accession>A0A381ZS57</accession>